<evidence type="ECO:0000313" key="3">
    <source>
        <dbReference type="EMBL" id="ABI97372.1"/>
    </source>
</evidence>
<feature type="chain" id="PRO_5004161935" evidence="1">
    <location>
        <begin position="19"/>
        <end position="353"/>
    </location>
</feature>
<accession>Q009U2</accession>
<dbReference type="InterPro" id="IPR016187">
    <property type="entry name" value="CTDL_fold"/>
</dbReference>
<dbReference type="Pfam" id="PF00059">
    <property type="entry name" value="Lectin_C"/>
    <property type="match status" value="2"/>
</dbReference>
<sequence length="353" mass="38324">MMSYLPLIFTGTLFVVQADSRVARNRTKLEANTDSYHLGIEPSRSQTNLTLGSEACPGGYSLVGAKCPMFVTFIAQPYSEARQFCHAAKGELTAITTATDFKNLVDYINANDFTSGDFWLDGTDEATEGVWVTSSGEAVPLGTPFWAAFGLSQQPDYVNGKKHCLFLPPAWFFYMGNNPCSAVKNFICEATNQTQTKATSAALAPFGPSAVSSRVTCPILFVEVGGLCMMFVTWEEETWEDARQACAGASSDLLAITDIEVLRAVYLFIHANSLSGHTFWLGGSDMASEGTWVYTTGEPVPMGTPFWGLNDMSAPSQEPNGGTSENCLAIGIFYNFRDYSCGSRFNPLCVYTG</sequence>
<organism evidence="3">
    <name type="scientific">Penaeus semisulcatus</name>
    <name type="common">Green tiger prawn</name>
    <dbReference type="NCBI Taxonomy" id="64467"/>
    <lineage>
        <taxon>Eukaryota</taxon>
        <taxon>Metazoa</taxon>
        <taxon>Ecdysozoa</taxon>
        <taxon>Arthropoda</taxon>
        <taxon>Crustacea</taxon>
        <taxon>Multicrustacea</taxon>
        <taxon>Malacostraca</taxon>
        <taxon>Eumalacostraca</taxon>
        <taxon>Eucarida</taxon>
        <taxon>Decapoda</taxon>
        <taxon>Dendrobranchiata</taxon>
        <taxon>Penaeoidea</taxon>
        <taxon>Penaeidae</taxon>
        <taxon>Penaeus</taxon>
    </lineage>
</organism>
<dbReference type="CDD" id="cd00037">
    <property type="entry name" value="CLECT"/>
    <property type="match status" value="2"/>
</dbReference>
<evidence type="ECO:0000256" key="1">
    <source>
        <dbReference type="SAM" id="SignalP"/>
    </source>
</evidence>
<evidence type="ECO:0000259" key="2">
    <source>
        <dbReference type="PROSITE" id="PS50041"/>
    </source>
</evidence>
<dbReference type="GO" id="GO:0030246">
    <property type="term" value="F:carbohydrate binding"/>
    <property type="evidence" value="ECO:0007669"/>
    <property type="project" value="UniProtKB-KW"/>
</dbReference>
<dbReference type="PANTHER" id="PTHR22803">
    <property type="entry name" value="MANNOSE, PHOSPHOLIPASE, LECTIN RECEPTOR RELATED"/>
    <property type="match status" value="1"/>
</dbReference>
<dbReference type="AlphaFoldDB" id="Q009U2"/>
<keyword evidence="3" id="KW-0430">Lectin</keyword>
<feature type="domain" description="C-type lectin" evidence="2">
    <location>
        <begin position="63"/>
        <end position="189"/>
    </location>
</feature>
<protein>
    <submittedName>
        <fullName evidence="3">C-type lectin</fullName>
    </submittedName>
</protein>
<dbReference type="EMBL" id="DQ871243">
    <property type="protein sequence ID" value="ABI97372.1"/>
    <property type="molecule type" value="mRNA"/>
</dbReference>
<feature type="signal peptide" evidence="1">
    <location>
        <begin position="1"/>
        <end position="18"/>
    </location>
</feature>
<keyword evidence="1" id="KW-0732">Signal</keyword>
<dbReference type="Gene3D" id="3.10.100.10">
    <property type="entry name" value="Mannose-Binding Protein A, subunit A"/>
    <property type="match status" value="2"/>
</dbReference>
<name>Q009U2_PENSE</name>
<reference evidence="3" key="1">
    <citation type="submission" date="2006-07" db="EMBL/GenBank/DDBJ databases">
        <title>Characterization of C-type lectins in shrimps.</title>
        <authorList>
            <person name="Ma T.H.T."/>
            <person name="Tiu S.H.K."/>
            <person name="Chan S.-M."/>
        </authorList>
    </citation>
    <scope>NUCLEOTIDE SEQUENCE</scope>
</reference>
<proteinExistence type="evidence at transcript level"/>
<dbReference type="PROSITE" id="PS50041">
    <property type="entry name" value="C_TYPE_LECTIN_2"/>
    <property type="match status" value="2"/>
</dbReference>
<dbReference type="SMART" id="SM00034">
    <property type="entry name" value="CLECT"/>
    <property type="match status" value="2"/>
</dbReference>
<dbReference type="InterPro" id="IPR016186">
    <property type="entry name" value="C-type_lectin-like/link_sf"/>
</dbReference>
<dbReference type="InterPro" id="IPR001304">
    <property type="entry name" value="C-type_lectin-like"/>
</dbReference>
<dbReference type="InterPro" id="IPR050111">
    <property type="entry name" value="C-type_lectin/snaclec_domain"/>
</dbReference>
<dbReference type="SUPFAM" id="SSF56436">
    <property type="entry name" value="C-type lectin-like"/>
    <property type="match status" value="2"/>
</dbReference>
<feature type="domain" description="C-type lectin" evidence="2">
    <location>
        <begin position="224"/>
        <end position="350"/>
    </location>
</feature>